<comment type="caution">
    <text evidence="2">The sequence shown here is derived from an EMBL/GenBank/DDBJ whole genome shotgun (WGS) entry which is preliminary data.</text>
</comment>
<keyword evidence="1" id="KW-0812">Transmembrane</keyword>
<keyword evidence="1" id="KW-1133">Transmembrane helix</keyword>
<dbReference type="AlphaFoldDB" id="A0AAP0I860"/>
<feature type="transmembrane region" description="Helical" evidence="1">
    <location>
        <begin position="20"/>
        <end position="42"/>
    </location>
</feature>
<organism evidence="2 3">
    <name type="scientific">Stephania japonica</name>
    <dbReference type="NCBI Taxonomy" id="461633"/>
    <lineage>
        <taxon>Eukaryota</taxon>
        <taxon>Viridiplantae</taxon>
        <taxon>Streptophyta</taxon>
        <taxon>Embryophyta</taxon>
        <taxon>Tracheophyta</taxon>
        <taxon>Spermatophyta</taxon>
        <taxon>Magnoliopsida</taxon>
        <taxon>Ranunculales</taxon>
        <taxon>Menispermaceae</taxon>
        <taxon>Menispermoideae</taxon>
        <taxon>Cissampelideae</taxon>
        <taxon>Stephania</taxon>
    </lineage>
</organism>
<feature type="transmembrane region" description="Helical" evidence="1">
    <location>
        <begin position="221"/>
        <end position="240"/>
    </location>
</feature>
<proteinExistence type="predicted"/>
<feature type="transmembrane region" description="Helical" evidence="1">
    <location>
        <begin position="179"/>
        <end position="201"/>
    </location>
</feature>
<gene>
    <name evidence="2" type="ORF">Sjap_018495</name>
</gene>
<evidence type="ECO:0000313" key="3">
    <source>
        <dbReference type="Proteomes" id="UP001417504"/>
    </source>
</evidence>
<protein>
    <submittedName>
        <fullName evidence="2">Uncharacterized protein</fullName>
    </submittedName>
</protein>
<feature type="transmembrane region" description="Helical" evidence="1">
    <location>
        <begin position="84"/>
        <end position="102"/>
    </location>
</feature>
<sequence length="585" mass="67304">MDNILCSQAKISSSPVPFVGLYIASASLVCLLLILCDLFFSIRRKRPYLPCKFFSLNSTTLTLLAIASKLPVDLTTYMPSATDQLSKLVGTSIVCVSMAFMMPSLGINRRSENITNMISLSLFVVTTVFSTTLANNRKVYLVQEIRDSFRRVESLIDKVREWYIESSINNPQFELCKDVFAMTSSGIICIICLAILSQAAVRSLVLHKLEFCSEQVSDYRWSIPMILVTQIITVLIASLATTCRWFMMLYHAEIIDSRSKQSTNEIDILTFRLLRLQGRIRIKYLSLRLIQAIKSLIYYFVYFTIVWVPFVLYVPVITYVTDKRREGMQVRTGIFWLKRKIQRICEKDMHNLMDEIYCRCIKIGLDFEVLEGLELTSLSRFIQVGTQFSGGSYKVSCLTVVILARFIVVSMPSTRTKPLIQALDEIYEMLYYVDKKTNSADATDEMKRNLTGVIMHETIKDIFTGDEMSLINYRDPMQKMKNEFSFLDEKYSLVRKEGSIIMKYLEEDALATDDCVGIQRKLEQLFIVMLHFILRQLPSVVAKDVNESPIEEHEERALVVFKLVCKFKFLGDIVPIFQNMEENVS</sequence>
<reference evidence="2 3" key="1">
    <citation type="submission" date="2024-01" db="EMBL/GenBank/DDBJ databases">
        <title>Genome assemblies of Stephania.</title>
        <authorList>
            <person name="Yang L."/>
        </authorList>
    </citation>
    <scope>NUCLEOTIDE SEQUENCE [LARGE SCALE GENOMIC DNA]</scope>
    <source>
        <strain evidence="2">QJT</strain>
        <tissue evidence="2">Leaf</tissue>
    </source>
</reference>
<dbReference type="Proteomes" id="UP001417504">
    <property type="component" value="Unassembled WGS sequence"/>
</dbReference>
<keyword evidence="3" id="KW-1185">Reference proteome</keyword>
<evidence type="ECO:0000256" key="1">
    <source>
        <dbReference type="SAM" id="Phobius"/>
    </source>
</evidence>
<keyword evidence="1" id="KW-0472">Membrane</keyword>
<feature type="transmembrane region" description="Helical" evidence="1">
    <location>
        <begin position="114"/>
        <end position="134"/>
    </location>
</feature>
<feature type="transmembrane region" description="Helical" evidence="1">
    <location>
        <begin position="296"/>
        <end position="321"/>
    </location>
</feature>
<dbReference type="PANTHER" id="PTHR35307:SF4">
    <property type="entry name" value="DUF4220 DOMAIN-CONTAINING PROTEIN"/>
    <property type="match status" value="1"/>
</dbReference>
<dbReference type="EMBL" id="JBBNAE010000007">
    <property type="protein sequence ID" value="KAK9110435.1"/>
    <property type="molecule type" value="Genomic_DNA"/>
</dbReference>
<evidence type="ECO:0000313" key="2">
    <source>
        <dbReference type="EMBL" id="KAK9110435.1"/>
    </source>
</evidence>
<dbReference type="PANTHER" id="PTHR35307">
    <property type="entry name" value="PROTEIN, PUTATIVE-RELATED"/>
    <property type="match status" value="1"/>
</dbReference>
<accession>A0AAP0I860</accession>
<name>A0AAP0I860_9MAGN</name>